<protein>
    <submittedName>
        <fullName evidence="3">Dipeptidyl aminopeptidase/acylaminoacyl peptidase</fullName>
    </submittedName>
</protein>
<evidence type="ECO:0000256" key="1">
    <source>
        <dbReference type="SAM" id="MobiDB-lite"/>
    </source>
</evidence>
<keyword evidence="4" id="KW-1185">Reference proteome</keyword>
<accession>A0A543CD56</accession>
<dbReference type="InterPro" id="IPR001375">
    <property type="entry name" value="Peptidase_S9_cat"/>
</dbReference>
<dbReference type="EMBL" id="VFOZ01000001">
    <property type="protein sequence ID" value="TQL95028.1"/>
    <property type="molecule type" value="Genomic_DNA"/>
</dbReference>
<proteinExistence type="predicted"/>
<dbReference type="Gene3D" id="3.40.50.1820">
    <property type="entry name" value="alpha/beta hydrolase"/>
    <property type="match status" value="1"/>
</dbReference>
<keyword evidence="3" id="KW-0645">Protease</keyword>
<dbReference type="SUPFAM" id="SSF69322">
    <property type="entry name" value="Tricorn protease domain 2"/>
    <property type="match status" value="1"/>
</dbReference>
<dbReference type="Proteomes" id="UP000316096">
    <property type="component" value="Unassembled WGS sequence"/>
</dbReference>
<keyword evidence="3" id="KW-0378">Hydrolase</keyword>
<dbReference type="InterPro" id="IPR029058">
    <property type="entry name" value="AB_hydrolase_fold"/>
</dbReference>
<dbReference type="GO" id="GO:0006508">
    <property type="term" value="P:proteolysis"/>
    <property type="evidence" value="ECO:0007669"/>
    <property type="project" value="InterPro"/>
</dbReference>
<evidence type="ECO:0000313" key="3">
    <source>
        <dbReference type="EMBL" id="TQL95028.1"/>
    </source>
</evidence>
<dbReference type="AlphaFoldDB" id="A0A543CD56"/>
<feature type="compositionally biased region" description="Low complexity" evidence="1">
    <location>
        <begin position="659"/>
        <end position="684"/>
    </location>
</feature>
<name>A0A543CD56_9ACTN</name>
<gene>
    <name evidence="3" type="ORF">FB559_0521</name>
</gene>
<feature type="region of interest" description="Disordered" evidence="1">
    <location>
        <begin position="658"/>
        <end position="728"/>
    </location>
</feature>
<evidence type="ECO:0000259" key="2">
    <source>
        <dbReference type="Pfam" id="PF00326"/>
    </source>
</evidence>
<dbReference type="Gene3D" id="2.120.10.30">
    <property type="entry name" value="TolB, C-terminal domain"/>
    <property type="match status" value="1"/>
</dbReference>
<keyword evidence="3" id="KW-0031">Aminopeptidase</keyword>
<reference evidence="3 4" key="1">
    <citation type="submission" date="2019-06" db="EMBL/GenBank/DDBJ databases">
        <title>Sequencing the genomes of 1000 actinobacteria strains.</title>
        <authorList>
            <person name="Klenk H.-P."/>
        </authorList>
    </citation>
    <scope>NUCLEOTIDE SEQUENCE [LARGE SCALE GENOMIC DNA]</scope>
    <source>
        <strain evidence="3 4">DSM 102200</strain>
    </source>
</reference>
<feature type="domain" description="Peptidase S9 prolyl oligopeptidase catalytic" evidence="2">
    <location>
        <begin position="438"/>
        <end position="643"/>
    </location>
</feature>
<evidence type="ECO:0000313" key="4">
    <source>
        <dbReference type="Proteomes" id="UP000316096"/>
    </source>
</evidence>
<dbReference type="InterPro" id="IPR011042">
    <property type="entry name" value="6-blade_b-propeller_TolB-like"/>
</dbReference>
<dbReference type="GO" id="GO:0008236">
    <property type="term" value="F:serine-type peptidase activity"/>
    <property type="evidence" value="ECO:0007669"/>
    <property type="project" value="InterPro"/>
</dbReference>
<sequence>MSPGLRDDSDMTARATAPYGSWPSPISAADVARARLRLSYPTIHGDQVWWQETRPEGGGRTTIVRSGVELVPAPWNARTRVHEYGGRSYLPLPDGDLIFANYDDQRLYRVAEGQSPIPVTPEPAERAGLRYADFTLSPDGRHVWCVQESHAAGAVRRSIVAIPVDGTATQDPGAVRELVSGADFYAFPTPSPEGGHLAWVQWSHPRMPWDGTELRVAVFNTAGVLERPRTVKGGLSESALVPTWLSESRLYVVSDWPGWWNLYEVGLLGDSPQALYPAEEEFAGALWQLGGRPYAVLDDGRVAVLHGQGDQRLGLYDPETAELTDFDLPYTDWKLQLSAEGTTIVGIAGAPDLPWSVVAVSADTGEAKVLRGELESTPDSAYLPLPRAQELEGPFGRPVHAFVYPPSNPAAQAPEGELPPYIVFVHGGPTGHSTSVLDLEIAYFTSRGLGVIDVNYGGSTGYGRSYRERLRRQWGIVDVDDTIAAAEALIQSGTADPGRLAIRGGSAGGWTTLCAITQSTLFKAGTSYYGISDPENWLKETHDFESTYLYGLIGPMPGFQRAYQERSPIARASDTACPVLLLQGLDDPIVSPPQSERFADAVARKDIPYAYLTFEGESHGFRRAETVKACLEAELAFYGQTLGFDPKNVPALDLRVGRRPAQQATPSAAQAPQARPGGAQTAGAQAGGGQAGAQGARPQGAGGQGAGAQPGGGAAPGGGAQAPTGPKA</sequence>
<dbReference type="InterPro" id="IPR050585">
    <property type="entry name" value="Xaa-Pro_dipeptidyl-ppase/CocE"/>
</dbReference>
<comment type="caution">
    <text evidence="3">The sequence shown here is derived from an EMBL/GenBank/DDBJ whole genome shotgun (WGS) entry which is preliminary data.</text>
</comment>
<dbReference type="PANTHER" id="PTHR43056:SF5">
    <property type="entry name" value="PEPTIDASE S9 PROLYL OLIGOPEPTIDASE CATALYTIC DOMAIN-CONTAINING PROTEIN"/>
    <property type="match status" value="1"/>
</dbReference>
<dbReference type="Pfam" id="PF00326">
    <property type="entry name" value="Peptidase_S9"/>
    <property type="match status" value="1"/>
</dbReference>
<organism evidence="3 4">
    <name type="scientific">Actinoallomurus bryophytorum</name>
    <dbReference type="NCBI Taxonomy" id="1490222"/>
    <lineage>
        <taxon>Bacteria</taxon>
        <taxon>Bacillati</taxon>
        <taxon>Actinomycetota</taxon>
        <taxon>Actinomycetes</taxon>
        <taxon>Streptosporangiales</taxon>
        <taxon>Thermomonosporaceae</taxon>
        <taxon>Actinoallomurus</taxon>
    </lineage>
</organism>
<dbReference type="GO" id="GO:0004177">
    <property type="term" value="F:aminopeptidase activity"/>
    <property type="evidence" value="ECO:0007669"/>
    <property type="project" value="UniProtKB-KW"/>
</dbReference>
<feature type="compositionally biased region" description="Gly residues" evidence="1">
    <location>
        <begin position="700"/>
        <end position="720"/>
    </location>
</feature>
<dbReference type="PANTHER" id="PTHR43056">
    <property type="entry name" value="PEPTIDASE S9 PROLYL OLIGOPEPTIDASE"/>
    <property type="match status" value="1"/>
</dbReference>
<dbReference type="SUPFAM" id="SSF53474">
    <property type="entry name" value="alpha/beta-Hydrolases"/>
    <property type="match status" value="1"/>
</dbReference>